<feature type="region of interest" description="Disordered" evidence="1">
    <location>
        <begin position="328"/>
        <end position="359"/>
    </location>
</feature>
<gene>
    <name evidence="2" type="ORF">GCM10010145_09030</name>
</gene>
<feature type="region of interest" description="Disordered" evidence="1">
    <location>
        <begin position="269"/>
        <end position="311"/>
    </location>
</feature>
<evidence type="ECO:0000256" key="1">
    <source>
        <dbReference type="SAM" id="MobiDB-lite"/>
    </source>
</evidence>
<dbReference type="AlphaFoldDB" id="A0A918B8C0"/>
<keyword evidence="3" id="KW-1185">Reference proteome</keyword>
<reference evidence="2" key="1">
    <citation type="journal article" date="2014" name="Int. J. Syst. Evol. Microbiol.">
        <title>Complete genome sequence of Corynebacterium casei LMG S-19264T (=DSM 44701T), isolated from a smear-ripened cheese.</title>
        <authorList>
            <consortium name="US DOE Joint Genome Institute (JGI-PGF)"/>
            <person name="Walter F."/>
            <person name="Albersmeier A."/>
            <person name="Kalinowski J."/>
            <person name="Ruckert C."/>
        </authorList>
    </citation>
    <scope>NUCLEOTIDE SEQUENCE</scope>
    <source>
        <strain evidence="2">JCM 3131</strain>
    </source>
</reference>
<organism evidence="2 3">
    <name type="scientific">Streptomyces ruber</name>
    <dbReference type="NCBI Taxonomy" id="83378"/>
    <lineage>
        <taxon>Bacteria</taxon>
        <taxon>Bacillati</taxon>
        <taxon>Actinomycetota</taxon>
        <taxon>Actinomycetes</taxon>
        <taxon>Kitasatosporales</taxon>
        <taxon>Streptomycetaceae</taxon>
        <taxon>Streptomyces</taxon>
    </lineage>
</organism>
<dbReference type="Proteomes" id="UP000620156">
    <property type="component" value="Unassembled WGS sequence"/>
</dbReference>
<comment type="caution">
    <text evidence="2">The sequence shown here is derived from an EMBL/GenBank/DDBJ whole genome shotgun (WGS) entry which is preliminary data.</text>
</comment>
<accession>A0A918B8C0</accession>
<evidence type="ECO:0000313" key="2">
    <source>
        <dbReference type="EMBL" id="GGQ42423.1"/>
    </source>
</evidence>
<reference evidence="2" key="2">
    <citation type="submission" date="2020-09" db="EMBL/GenBank/DDBJ databases">
        <authorList>
            <person name="Sun Q."/>
            <person name="Ohkuma M."/>
        </authorList>
    </citation>
    <scope>NUCLEOTIDE SEQUENCE</scope>
    <source>
        <strain evidence="2">JCM 3131</strain>
    </source>
</reference>
<evidence type="ECO:0000313" key="3">
    <source>
        <dbReference type="Proteomes" id="UP000620156"/>
    </source>
</evidence>
<dbReference type="EMBL" id="BMQK01000001">
    <property type="protein sequence ID" value="GGQ42423.1"/>
    <property type="molecule type" value="Genomic_DNA"/>
</dbReference>
<feature type="compositionally biased region" description="Low complexity" evidence="1">
    <location>
        <begin position="297"/>
        <end position="306"/>
    </location>
</feature>
<protein>
    <submittedName>
        <fullName evidence="2">Uncharacterized protein</fullName>
    </submittedName>
</protein>
<sequence>MSPDAAVSRRPDSHRLRTSLVHVAYNLRTAVLVAPWEVRPLDASGHLNGVWVSNVGRTDLTDVTVTIDASALAAVSDEVDVDCDPDGDLVGVCDGIGPVRRGVPVRIGEVRVGRPKISAVDTSHPVRVTATDGNGARGTHRFTVAVPTASVVFDRAAGARERPAPGGTLRLPGGFTNYTRSSVPAVRVTLGLSRGLSLSERFRDCVRRTDEDTLETTVECKVLGPFDPLASYDLGLGAVRADARAMWEHITYDVRSVPPDEVLIGDSLGGDGSTELTAAGPPHPRTYAPTRTAGSRCAAPSTWTTPPTSPWAGPPCGAVRAMWCGRRSPFATSGQGPGQPRGRRRWATPPLCGSPCHRG</sequence>
<proteinExistence type="predicted"/>
<name>A0A918B8C0_9ACTN</name>